<protein>
    <recommendedName>
        <fullName evidence="6">Autophagy-related protein 27</fullName>
    </recommendedName>
</protein>
<organism evidence="22 23">
    <name type="scientific">Ephemerocybe angulata</name>
    <dbReference type="NCBI Taxonomy" id="980116"/>
    <lineage>
        <taxon>Eukaryota</taxon>
        <taxon>Fungi</taxon>
        <taxon>Dikarya</taxon>
        <taxon>Basidiomycota</taxon>
        <taxon>Agaricomycotina</taxon>
        <taxon>Agaricomycetes</taxon>
        <taxon>Agaricomycetidae</taxon>
        <taxon>Agaricales</taxon>
        <taxon>Agaricineae</taxon>
        <taxon>Psathyrellaceae</taxon>
        <taxon>Ephemerocybe</taxon>
    </lineage>
</organism>
<dbReference type="EMBL" id="JACGCI010000006">
    <property type="protein sequence ID" value="KAF6762978.1"/>
    <property type="molecule type" value="Genomic_DNA"/>
</dbReference>
<dbReference type="GO" id="GO:0030659">
    <property type="term" value="C:cytoplasmic vesicle membrane"/>
    <property type="evidence" value="ECO:0007669"/>
    <property type="project" value="UniProtKB-SubCell"/>
</dbReference>
<keyword evidence="23" id="KW-1185">Reference proteome</keyword>
<evidence type="ECO:0000256" key="6">
    <source>
        <dbReference type="ARBA" id="ARBA00013776"/>
    </source>
</evidence>
<accession>A0A8H6MBE2</accession>
<keyword evidence="13" id="KW-0333">Golgi apparatus</keyword>
<keyword evidence="10" id="KW-0653">Protein transport</keyword>
<keyword evidence="12" id="KW-0072">Autophagy</keyword>
<comment type="caution">
    <text evidence="22">The sequence shown here is derived from an EMBL/GenBank/DDBJ whole genome shotgun (WGS) entry which is preliminary data.</text>
</comment>
<dbReference type="Pfam" id="PF09451">
    <property type="entry name" value="ATG27"/>
    <property type="match status" value="1"/>
</dbReference>
<dbReference type="InterPro" id="IPR009011">
    <property type="entry name" value="Man6P_isomerase_rcpt-bd_dom_sf"/>
</dbReference>
<dbReference type="PANTHER" id="PTHR15071:SF13">
    <property type="entry name" value="AUTOPHAGY-RELATED PROTEIN 27"/>
    <property type="match status" value="1"/>
</dbReference>
<dbReference type="InterPro" id="IPR044865">
    <property type="entry name" value="MRH_dom"/>
</dbReference>
<sequence>MMILRYSTLTNLPFLLLLLLHSVLAEDFDCKPTLEGRPYDLTSLGNGEHVVNRTRDTPPTQMIDSLAFDLCGDLKAKETLSEQDQCPAGTRACLTQVNVKEKVERVVSVIPLAQSSKLDPQLTVSSKTPEYLTLLFHGPEYPQPPAEQQSLAAPSQSLNLTLWCDPQLETPKITILGYDGSQLQLEYFGIAGCPTSNGTNPPDEGKDPDGGDKEPTGSGIGWFFLLLLLAFVAYFSIGAYYNYSTYGARGMDLIPHRDFWQEVPYMLRDVVSHMCSSARPRRSTRGGYISV</sequence>
<dbReference type="AlphaFoldDB" id="A0A8H6MBE2"/>
<evidence type="ECO:0000256" key="7">
    <source>
        <dbReference type="ARBA" id="ARBA00022448"/>
    </source>
</evidence>
<evidence type="ECO:0000256" key="3">
    <source>
        <dbReference type="ARBA" id="ARBA00004472"/>
    </source>
</evidence>
<evidence type="ECO:0000313" key="23">
    <source>
        <dbReference type="Proteomes" id="UP000521943"/>
    </source>
</evidence>
<evidence type="ECO:0000256" key="1">
    <source>
        <dbReference type="ARBA" id="ARBA00004304"/>
    </source>
</evidence>
<dbReference type="PROSITE" id="PS51914">
    <property type="entry name" value="MRH"/>
    <property type="match status" value="1"/>
</dbReference>
<evidence type="ECO:0000256" key="12">
    <source>
        <dbReference type="ARBA" id="ARBA00023006"/>
    </source>
</evidence>
<gene>
    <name evidence="22" type="ORF">DFP72DRAFT_1000303</name>
</gene>
<keyword evidence="17" id="KW-0968">Cytoplasmic vesicle</keyword>
<evidence type="ECO:0000256" key="2">
    <source>
        <dbReference type="ARBA" id="ARBA00004358"/>
    </source>
</evidence>
<evidence type="ECO:0000256" key="8">
    <source>
        <dbReference type="ARBA" id="ARBA00022692"/>
    </source>
</evidence>
<dbReference type="GO" id="GO:0015031">
    <property type="term" value="P:protein transport"/>
    <property type="evidence" value="ECO:0007669"/>
    <property type="project" value="UniProtKB-KW"/>
</dbReference>
<evidence type="ECO:0000256" key="15">
    <source>
        <dbReference type="ARBA" id="ARBA00023136"/>
    </source>
</evidence>
<comment type="subcellular location">
    <subcellularLocation>
        <location evidence="2">Cytoplasmic vesicle membrane</location>
        <topology evidence="2">Single-pass type I membrane protein</topology>
    </subcellularLocation>
    <subcellularLocation>
        <location evidence="4">Golgi apparatus membrane</location>
        <topology evidence="4">Single-pass type I membrane protein</topology>
    </subcellularLocation>
    <subcellularLocation>
        <location evidence="1">Mitochondrion membrane</location>
        <topology evidence="1">Single-pass membrane protein</topology>
    </subcellularLocation>
    <subcellularLocation>
        <location evidence="3">Preautophagosomal structure membrane</location>
        <topology evidence="3">Single-pass type I membrane protein</topology>
    </subcellularLocation>
</comment>
<feature type="region of interest" description="Disordered" evidence="18">
    <location>
        <begin position="194"/>
        <end position="213"/>
    </location>
</feature>
<feature type="domain" description="MRH" evidence="21">
    <location>
        <begin position="28"/>
        <end position="195"/>
    </location>
</feature>
<keyword evidence="15 19" id="KW-0472">Membrane</keyword>
<keyword evidence="7" id="KW-0813">Transport</keyword>
<dbReference type="InterPro" id="IPR018939">
    <property type="entry name" value="Autophagy-rel_prot_27"/>
</dbReference>
<dbReference type="GO" id="GO:0006914">
    <property type="term" value="P:autophagy"/>
    <property type="evidence" value="ECO:0007669"/>
    <property type="project" value="UniProtKB-KW"/>
</dbReference>
<reference evidence="22 23" key="1">
    <citation type="submission" date="2020-07" db="EMBL/GenBank/DDBJ databases">
        <title>Comparative genomics of pyrophilous fungi reveals a link between fire events and developmental genes.</title>
        <authorList>
            <consortium name="DOE Joint Genome Institute"/>
            <person name="Steindorff A.S."/>
            <person name="Carver A."/>
            <person name="Calhoun S."/>
            <person name="Stillman K."/>
            <person name="Liu H."/>
            <person name="Lipzen A."/>
            <person name="Pangilinan J."/>
            <person name="Labutti K."/>
            <person name="Bruns T.D."/>
            <person name="Grigoriev I.V."/>
        </authorList>
    </citation>
    <scope>NUCLEOTIDE SEQUENCE [LARGE SCALE GENOMIC DNA]</scope>
    <source>
        <strain evidence="22 23">CBS 144469</strain>
    </source>
</reference>
<keyword evidence="14" id="KW-0496">Mitochondrion</keyword>
<evidence type="ECO:0000256" key="17">
    <source>
        <dbReference type="ARBA" id="ARBA00023329"/>
    </source>
</evidence>
<dbReference type="OrthoDB" id="29460at2759"/>
<dbReference type="GO" id="GO:0000139">
    <property type="term" value="C:Golgi membrane"/>
    <property type="evidence" value="ECO:0007669"/>
    <property type="project" value="UniProtKB-SubCell"/>
</dbReference>
<evidence type="ECO:0000256" key="13">
    <source>
        <dbReference type="ARBA" id="ARBA00023034"/>
    </source>
</evidence>
<proteinExistence type="inferred from homology"/>
<evidence type="ECO:0000256" key="16">
    <source>
        <dbReference type="ARBA" id="ARBA00023157"/>
    </source>
</evidence>
<feature type="compositionally biased region" description="Basic and acidic residues" evidence="18">
    <location>
        <begin position="203"/>
        <end position="213"/>
    </location>
</feature>
<evidence type="ECO:0000256" key="5">
    <source>
        <dbReference type="ARBA" id="ARBA00005363"/>
    </source>
</evidence>
<keyword evidence="8 19" id="KW-0812">Transmembrane</keyword>
<evidence type="ECO:0000256" key="20">
    <source>
        <dbReference type="SAM" id="SignalP"/>
    </source>
</evidence>
<dbReference type="Gene3D" id="2.70.130.10">
    <property type="entry name" value="Mannose-6-phosphate receptor binding domain"/>
    <property type="match status" value="1"/>
</dbReference>
<evidence type="ECO:0000259" key="21">
    <source>
        <dbReference type="PROSITE" id="PS51914"/>
    </source>
</evidence>
<feature type="signal peptide" evidence="20">
    <location>
        <begin position="1"/>
        <end position="25"/>
    </location>
</feature>
<dbReference type="GO" id="GO:0034045">
    <property type="term" value="C:phagophore assembly site membrane"/>
    <property type="evidence" value="ECO:0007669"/>
    <property type="project" value="UniProtKB-SubCell"/>
</dbReference>
<dbReference type="Proteomes" id="UP000521943">
    <property type="component" value="Unassembled WGS sequence"/>
</dbReference>
<evidence type="ECO:0000313" key="22">
    <source>
        <dbReference type="EMBL" id="KAF6762978.1"/>
    </source>
</evidence>
<evidence type="ECO:0000256" key="18">
    <source>
        <dbReference type="SAM" id="MobiDB-lite"/>
    </source>
</evidence>
<evidence type="ECO:0000256" key="14">
    <source>
        <dbReference type="ARBA" id="ARBA00023128"/>
    </source>
</evidence>
<comment type="similarity">
    <text evidence="5">Belongs to the ATG27 family.</text>
</comment>
<evidence type="ECO:0000256" key="11">
    <source>
        <dbReference type="ARBA" id="ARBA00022989"/>
    </source>
</evidence>
<name>A0A8H6MBE2_9AGAR</name>
<evidence type="ECO:0000256" key="19">
    <source>
        <dbReference type="SAM" id="Phobius"/>
    </source>
</evidence>
<keyword evidence="16" id="KW-1015">Disulfide bond</keyword>
<dbReference type="GO" id="GO:0031966">
    <property type="term" value="C:mitochondrial membrane"/>
    <property type="evidence" value="ECO:0007669"/>
    <property type="project" value="UniProtKB-SubCell"/>
</dbReference>
<dbReference type="PANTHER" id="PTHR15071">
    <property type="entry name" value="MANNOSE-6-PHOSPHATE RECEPTOR FAMILY MEMBER"/>
    <property type="match status" value="1"/>
</dbReference>
<evidence type="ECO:0000256" key="9">
    <source>
        <dbReference type="ARBA" id="ARBA00022729"/>
    </source>
</evidence>
<keyword evidence="11 19" id="KW-1133">Transmembrane helix</keyword>
<keyword evidence="9 20" id="KW-0732">Signal</keyword>
<feature type="chain" id="PRO_5034761043" description="Autophagy-related protein 27" evidence="20">
    <location>
        <begin position="26"/>
        <end position="291"/>
    </location>
</feature>
<evidence type="ECO:0000256" key="10">
    <source>
        <dbReference type="ARBA" id="ARBA00022927"/>
    </source>
</evidence>
<feature type="transmembrane region" description="Helical" evidence="19">
    <location>
        <begin position="220"/>
        <end position="241"/>
    </location>
</feature>
<evidence type="ECO:0000256" key="4">
    <source>
        <dbReference type="ARBA" id="ARBA00004614"/>
    </source>
</evidence>